<dbReference type="CDD" id="cd06661">
    <property type="entry name" value="GGCT_like"/>
    <property type="match status" value="1"/>
</dbReference>
<comment type="caution">
    <text evidence="4">The sequence shown here is derived from an EMBL/GenBank/DDBJ whole genome shotgun (WGS) entry which is preliminary data.</text>
</comment>
<feature type="binding site" evidence="3">
    <location>
        <position position="122"/>
    </location>
    <ligand>
        <name>substrate</name>
    </ligand>
</feature>
<dbReference type="SUPFAM" id="SSF110857">
    <property type="entry name" value="Gamma-glutamyl cyclotransferase-like"/>
    <property type="match status" value="1"/>
</dbReference>
<protein>
    <submittedName>
        <fullName evidence="4">Uncharacterized protein</fullName>
    </submittedName>
</protein>
<dbReference type="EMBL" id="JWIC01000004">
    <property type="protein sequence ID" value="KID58025.1"/>
    <property type="molecule type" value="Genomic_DNA"/>
</dbReference>
<evidence type="ECO:0000313" key="4">
    <source>
        <dbReference type="EMBL" id="KID58025.1"/>
    </source>
</evidence>
<dbReference type="InterPro" id="IPR013024">
    <property type="entry name" value="GGCT-like"/>
</dbReference>
<evidence type="ECO:0000256" key="1">
    <source>
        <dbReference type="ARBA" id="ARBA00023239"/>
    </source>
</evidence>
<sequence length="166" mass="19060">MNAKEYLYFAYGSNLSSLRLKARLPHVRLVASAVLHGYRLAFDMLSTDGSAKCNIVKATQEDIVYGAVYKFTQFEMDQLDAIEGTRYERVELDVTMQNASAAKVYCYVANTFISDELPFDWYLNHVLVGAQEQDFPEFYIEHIRAQKSTKDANKDKQASELNIYNR</sequence>
<reference evidence="4 5" key="1">
    <citation type="submission" date="2014-12" db="EMBL/GenBank/DDBJ databases">
        <title>Draft Genome Sequence of Pseudoalteromonas luteoviolacea HI1.</title>
        <authorList>
            <person name="Asahina A.Y."/>
            <person name="Hadfield M.G."/>
        </authorList>
    </citation>
    <scope>NUCLEOTIDE SEQUENCE [LARGE SCALE GENOMIC DNA]</scope>
    <source>
        <strain evidence="4 5">HI1</strain>
    </source>
</reference>
<gene>
    <name evidence="4" type="ORF">JF50_04610</name>
</gene>
<dbReference type="Gene3D" id="3.10.490.10">
    <property type="entry name" value="Gamma-glutamyl cyclotransferase-like"/>
    <property type="match status" value="1"/>
</dbReference>
<evidence type="ECO:0000313" key="5">
    <source>
        <dbReference type="Proteomes" id="UP000031327"/>
    </source>
</evidence>
<accession>A0A0C1QFD3</accession>
<dbReference type="InterPro" id="IPR036568">
    <property type="entry name" value="GGCT-like_sf"/>
</dbReference>
<dbReference type="GO" id="GO:0003839">
    <property type="term" value="F:gamma-glutamylcyclotransferase activity"/>
    <property type="evidence" value="ECO:0007669"/>
    <property type="project" value="InterPro"/>
</dbReference>
<feature type="active site" description="Proton acceptor" evidence="2">
    <location>
        <position position="83"/>
    </location>
</feature>
<dbReference type="RefSeq" id="WP_039608323.1">
    <property type="nucleotide sequence ID" value="NZ_JWIC01000004.1"/>
</dbReference>
<dbReference type="PANTHER" id="PTHR12935">
    <property type="entry name" value="GAMMA-GLUTAMYLCYCLOTRANSFERASE"/>
    <property type="match status" value="1"/>
</dbReference>
<evidence type="ECO:0000256" key="2">
    <source>
        <dbReference type="PIRSR" id="PIRSR617939-1"/>
    </source>
</evidence>
<dbReference type="Pfam" id="PF13772">
    <property type="entry name" value="AIG2_2"/>
    <property type="match status" value="1"/>
</dbReference>
<name>A0A0C1QFD3_9GAMM</name>
<dbReference type="AlphaFoldDB" id="A0A0C1QFD3"/>
<proteinExistence type="predicted"/>
<organism evidence="4 5">
    <name type="scientific">Pseudoalteromonas luteoviolacea</name>
    <dbReference type="NCBI Taxonomy" id="43657"/>
    <lineage>
        <taxon>Bacteria</taxon>
        <taxon>Pseudomonadati</taxon>
        <taxon>Pseudomonadota</taxon>
        <taxon>Gammaproteobacteria</taxon>
        <taxon>Alteromonadales</taxon>
        <taxon>Pseudoalteromonadaceae</taxon>
        <taxon>Pseudoalteromonas</taxon>
    </lineage>
</organism>
<dbReference type="Proteomes" id="UP000031327">
    <property type="component" value="Unassembled WGS sequence"/>
</dbReference>
<evidence type="ECO:0000256" key="3">
    <source>
        <dbReference type="PIRSR" id="PIRSR617939-2"/>
    </source>
</evidence>
<dbReference type="PANTHER" id="PTHR12935:SF0">
    <property type="entry name" value="GAMMA-GLUTAMYLCYCLOTRANSFERASE"/>
    <property type="match status" value="1"/>
</dbReference>
<dbReference type="OrthoDB" id="5401862at2"/>
<dbReference type="InterPro" id="IPR017939">
    <property type="entry name" value="G-Glutamylcylcotransferase"/>
</dbReference>
<feature type="binding site" evidence="3">
    <location>
        <begin position="8"/>
        <end position="13"/>
    </location>
    <ligand>
        <name>substrate</name>
    </ligand>
</feature>
<keyword evidence="1" id="KW-0456">Lyase</keyword>